<sequence length="168" mass="18181">MPVRTATAQDLPAIADIYAHYVRHSVATFETDPPDPAEWARRFTAIVDAGLPFVVTERSGVVAGYAYCAPWKTRPAYRSTVEDSVYVAPSAVGTGCGAELLTALLDRCTATGLREVIAVIADSGDAASVHLHRRHGFRDAGRLTQVGHKHGRWIDTVLLQWSAPRPAC</sequence>
<feature type="domain" description="N-acetyltransferase" evidence="1">
    <location>
        <begin position="1"/>
        <end position="164"/>
    </location>
</feature>
<dbReference type="GO" id="GO:0016747">
    <property type="term" value="F:acyltransferase activity, transferring groups other than amino-acyl groups"/>
    <property type="evidence" value="ECO:0007669"/>
    <property type="project" value="InterPro"/>
</dbReference>
<dbReference type="STRING" id="564198.BST17_17760"/>
<keyword evidence="3" id="KW-1185">Reference proteome</keyword>
<dbReference type="PROSITE" id="PS51186">
    <property type="entry name" value="GNAT"/>
    <property type="match status" value="1"/>
</dbReference>
<dbReference type="InterPro" id="IPR000182">
    <property type="entry name" value="GNAT_dom"/>
</dbReference>
<dbReference type="SUPFAM" id="SSF55729">
    <property type="entry name" value="Acyl-CoA N-acyltransferases (Nat)"/>
    <property type="match status" value="1"/>
</dbReference>
<name>A0A1W9YUG6_MYCBA</name>
<dbReference type="CDD" id="cd04301">
    <property type="entry name" value="NAT_SF"/>
    <property type="match status" value="1"/>
</dbReference>
<dbReference type="PANTHER" id="PTHR43072:SF8">
    <property type="entry name" value="ACYLTRANSFERASE FABY-RELATED"/>
    <property type="match status" value="1"/>
</dbReference>
<evidence type="ECO:0000259" key="1">
    <source>
        <dbReference type="PROSITE" id="PS51186"/>
    </source>
</evidence>
<gene>
    <name evidence="2" type="ORF">BST17_17760</name>
</gene>
<dbReference type="Pfam" id="PF13420">
    <property type="entry name" value="Acetyltransf_4"/>
    <property type="match status" value="1"/>
</dbReference>
<dbReference type="Gene3D" id="3.40.630.30">
    <property type="match status" value="1"/>
</dbReference>
<dbReference type="RefSeq" id="WP_083060207.1">
    <property type="nucleotide sequence ID" value="NZ_JACKVM010000014.1"/>
</dbReference>
<dbReference type="EMBL" id="MVHJ01000014">
    <property type="protein sequence ID" value="ORA03718.1"/>
    <property type="molecule type" value="Genomic_DNA"/>
</dbReference>
<proteinExistence type="predicted"/>
<comment type="caution">
    <text evidence="2">The sequence shown here is derived from an EMBL/GenBank/DDBJ whole genome shotgun (WGS) entry which is preliminary data.</text>
</comment>
<accession>A0A1W9YUG6</accession>
<keyword evidence="2" id="KW-0808">Transferase</keyword>
<organism evidence="2 3">
    <name type="scientific">Mycolicibacterium bacteremicum</name>
    <name type="common">Mycobacterium bacteremicum</name>
    <dbReference type="NCBI Taxonomy" id="564198"/>
    <lineage>
        <taxon>Bacteria</taxon>
        <taxon>Bacillati</taxon>
        <taxon>Actinomycetota</taxon>
        <taxon>Actinomycetes</taxon>
        <taxon>Mycobacteriales</taxon>
        <taxon>Mycobacteriaceae</taxon>
        <taxon>Mycolicibacterium</taxon>
    </lineage>
</organism>
<dbReference type="AlphaFoldDB" id="A0A1W9YUG6"/>
<dbReference type="PANTHER" id="PTHR43072">
    <property type="entry name" value="N-ACETYLTRANSFERASE"/>
    <property type="match status" value="1"/>
</dbReference>
<protein>
    <submittedName>
        <fullName evidence="2">GNAT family N-acetyltransferase</fullName>
    </submittedName>
</protein>
<dbReference type="InterPro" id="IPR016181">
    <property type="entry name" value="Acyl_CoA_acyltransferase"/>
</dbReference>
<dbReference type="Proteomes" id="UP000192366">
    <property type="component" value="Unassembled WGS sequence"/>
</dbReference>
<reference evidence="2 3" key="1">
    <citation type="submission" date="2017-02" db="EMBL/GenBank/DDBJ databases">
        <title>The new phylogeny of genus Mycobacterium.</title>
        <authorList>
            <person name="Tortoli E."/>
            <person name="Trovato A."/>
            <person name="Cirillo D.M."/>
        </authorList>
    </citation>
    <scope>NUCLEOTIDE SEQUENCE [LARGE SCALE GENOMIC DNA]</scope>
    <source>
        <strain evidence="2 3">DSM 45578</strain>
    </source>
</reference>
<evidence type="ECO:0000313" key="3">
    <source>
        <dbReference type="Proteomes" id="UP000192366"/>
    </source>
</evidence>
<dbReference type="OrthoDB" id="3173333at2"/>
<evidence type="ECO:0000313" key="2">
    <source>
        <dbReference type="EMBL" id="ORA03718.1"/>
    </source>
</evidence>